<dbReference type="EMBL" id="BRYB01002345">
    <property type="protein sequence ID" value="GMI43475.1"/>
    <property type="molecule type" value="Genomic_DNA"/>
</dbReference>
<dbReference type="PROSITE" id="PS51471">
    <property type="entry name" value="FE2OG_OXY"/>
    <property type="match status" value="1"/>
</dbReference>
<keyword evidence="2" id="KW-0408">Iron</keyword>
<dbReference type="InterPro" id="IPR045054">
    <property type="entry name" value="P4HA-like"/>
</dbReference>
<sequence length="134" mass="15455">VLRYNRFEKYDGHHDYFDPSLYKNDPHTQKLIAGGRRNRLATAFFYLSDVDAGGETIFYRAGGLPQPRSFDDCGSDRYLKVKPEKGKIILFYSLKYSGELDEYSLHGGCPVEGGVKWSGNKWIWNEKTAISEYR</sequence>
<evidence type="ECO:0000259" key="3">
    <source>
        <dbReference type="PROSITE" id="PS51471"/>
    </source>
</evidence>
<dbReference type="Pfam" id="PF13640">
    <property type="entry name" value="2OG-FeII_Oxy_3"/>
    <property type="match status" value="1"/>
</dbReference>
<gene>
    <name evidence="4" type="ORF">TeGR_g12832</name>
</gene>
<evidence type="ECO:0000256" key="1">
    <source>
        <dbReference type="ARBA" id="ARBA00022723"/>
    </source>
</evidence>
<dbReference type="Proteomes" id="UP001165060">
    <property type="component" value="Unassembled WGS sequence"/>
</dbReference>
<name>A0ABQ6N801_9STRA</name>
<reference evidence="4 5" key="1">
    <citation type="journal article" date="2023" name="Commun. Biol.">
        <title>Genome analysis of Parmales, the sister group of diatoms, reveals the evolutionary specialization of diatoms from phago-mixotrophs to photoautotrophs.</title>
        <authorList>
            <person name="Ban H."/>
            <person name="Sato S."/>
            <person name="Yoshikawa S."/>
            <person name="Yamada K."/>
            <person name="Nakamura Y."/>
            <person name="Ichinomiya M."/>
            <person name="Sato N."/>
            <person name="Blanc-Mathieu R."/>
            <person name="Endo H."/>
            <person name="Kuwata A."/>
            <person name="Ogata H."/>
        </authorList>
    </citation>
    <scope>NUCLEOTIDE SEQUENCE [LARGE SCALE GENOMIC DNA]</scope>
</reference>
<feature type="domain" description="Fe2OG dioxygenase" evidence="3">
    <location>
        <begin position="1"/>
        <end position="125"/>
    </location>
</feature>
<accession>A0ABQ6N801</accession>
<dbReference type="Gene3D" id="2.60.120.620">
    <property type="entry name" value="q2cbj1_9rhob like domain"/>
    <property type="match status" value="1"/>
</dbReference>
<proteinExistence type="predicted"/>
<dbReference type="PANTHER" id="PTHR10869:SF246">
    <property type="entry name" value="TRANSMEMBRANE PROLYL 4-HYDROXYLASE"/>
    <property type="match status" value="1"/>
</dbReference>
<comment type="caution">
    <text evidence="4">The sequence shown here is derived from an EMBL/GenBank/DDBJ whole genome shotgun (WGS) entry which is preliminary data.</text>
</comment>
<keyword evidence="5" id="KW-1185">Reference proteome</keyword>
<evidence type="ECO:0000313" key="4">
    <source>
        <dbReference type="EMBL" id="GMI43475.1"/>
    </source>
</evidence>
<feature type="non-terminal residue" evidence="4">
    <location>
        <position position="1"/>
    </location>
</feature>
<organism evidence="4 5">
    <name type="scientific">Tetraparma gracilis</name>
    <dbReference type="NCBI Taxonomy" id="2962635"/>
    <lineage>
        <taxon>Eukaryota</taxon>
        <taxon>Sar</taxon>
        <taxon>Stramenopiles</taxon>
        <taxon>Ochrophyta</taxon>
        <taxon>Bolidophyceae</taxon>
        <taxon>Parmales</taxon>
        <taxon>Triparmaceae</taxon>
        <taxon>Tetraparma</taxon>
    </lineage>
</organism>
<dbReference type="InterPro" id="IPR044862">
    <property type="entry name" value="Pro_4_hyd_alph_FE2OG_OXY"/>
</dbReference>
<protein>
    <recommendedName>
        <fullName evidence="3">Fe2OG dioxygenase domain-containing protein</fullName>
    </recommendedName>
</protein>
<dbReference type="InterPro" id="IPR005123">
    <property type="entry name" value="Oxoglu/Fe-dep_dioxygenase_dom"/>
</dbReference>
<dbReference type="PANTHER" id="PTHR10869">
    <property type="entry name" value="PROLYL 4-HYDROXYLASE ALPHA SUBUNIT"/>
    <property type="match status" value="1"/>
</dbReference>
<evidence type="ECO:0000256" key="2">
    <source>
        <dbReference type="ARBA" id="ARBA00023004"/>
    </source>
</evidence>
<evidence type="ECO:0000313" key="5">
    <source>
        <dbReference type="Proteomes" id="UP001165060"/>
    </source>
</evidence>
<keyword evidence="1" id="KW-0479">Metal-binding</keyword>